<protein>
    <submittedName>
        <fullName evidence="1">DEAD/DEAH box helicase</fullName>
    </submittedName>
</protein>
<dbReference type="SUPFAM" id="SSF56300">
    <property type="entry name" value="Metallo-dependent phosphatases"/>
    <property type="match status" value="1"/>
</dbReference>
<dbReference type="NCBIfam" id="TIGR04123">
    <property type="entry name" value="P_estr_lig_assc"/>
    <property type="match status" value="1"/>
</dbReference>
<dbReference type="EMBL" id="AP022642">
    <property type="protein sequence ID" value="BCA27459.1"/>
    <property type="molecule type" value="Genomic_DNA"/>
</dbReference>
<dbReference type="CDD" id="cd07391">
    <property type="entry name" value="MPP_PF1019"/>
    <property type="match status" value="1"/>
</dbReference>
<dbReference type="PANTHER" id="PTHR39323:SF1">
    <property type="entry name" value="BLR1149 PROTEIN"/>
    <property type="match status" value="1"/>
</dbReference>
<dbReference type="Proteomes" id="UP000501237">
    <property type="component" value="Chromosome"/>
</dbReference>
<dbReference type="InterPro" id="IPR026336">
    <property type="entry name" value="PdeM-like"/>
</dbReference>
<dbReference type="PIRSF" id="PIRSF000887">
    <property type="entry name" value="Pesterase_MJ0037"/>
    <property type="match status" value="1"/>
</dbReference>
<name>A0A679GIK0_9GAMM</name>
<accession>A0A679GIK0</accession>
<dbReference type="GO" id="GO:0004386">
    <property type="term" value="F:helicase activity"/>
    <property type="evidence" value="ECO:0007669"/>
    <property type="project" value="UniProtKB-KW"/>
</dbReference>
<sequence length="220" mass="24374">MNTHLDVDLAGTRLRLLGDRALYWPEQHCLLIADIHFGKAASFRRLGQPVPAGTTAANLARLDRLLHSHDTRRLVFLGDFLHARHGRHDGLWQALADWREQHPALHVDLVRGNHDRHAGDPPASLGFDLHEAELLLGPFALRHEPEPHPERHVLAGHLHPCHRLRGPGRQSLRLPCFALGRSVSLLPAFGEFTGGLEQPATPGTRLYLCGDGGVWPVPTA</sequence>
<keyword evidence="1" id="KW-0378">Hydrolase</keyword>
<dbReference type="InterPro" id="IPR029052">
    <property type="entry name" value="Metallo-depent_PP-like"/>
</dbReference>
<dbReference type="Gene3D" id="3.60.21.10">
    <property type="match status" value="1"/>
</dbReference>
<dbReference type="AlphaFoldDB" id="A0A679GIK0"/>
<evidence type="ECO:0000313" key="2">
    <source>
        <dbReference type="Proteomes" id="UP000501237"/>
    </source>
</evidence>
<evidence type="ECO:0000313" key="1">
    <source>
        <dbReference type="EMBL" id="BCA27459.1"/>
    </source>
</evidence>
<keyword evidence="1" id="KW-0347">Helicase</keyword>
<dbReference type="RefSeq" id="WP_172432892.1">
    <property type="nucleotide sequence ID" value="NZ_AP022642.1"/>
</dbReference>
<reference evidence="1 2" key="1">
    <citation type="journal article" date="2020" name="Microbiol. Resour. Announc.">
        <title>Complete genome sequence of Pseudomonas otitidis strain MrB4, isolated from Lake Biwa in Japan.</title>
        <authorList>
            <person name="Miyazaki K."/>
            <person name="Hase E."/>
            <person name="Maruya T."/>
        </authorList>
    </citation>
    <scope>NUCLEOTIDE SEQUENCE [LARGE SCALE GENOMIC DNA]</scope>
    <source>
        <strain evidence="1 2">MrB4</strain>
    </source>
</reference>
<dbReference type="KEGG" id="poj:PtoMrB4_14360"/>
<gene>
    <name evidence="1" type="ORF">PtoMrB4_14360</name>
</gene>
<organism evidence="1 2">
    <name type="scientific">Metapseudomonas otitidis</name>
    <dbReference type="NCBI Taxonomy" id="319939"/>
    <lineage>
        <taxon>Bacteria</taxon>
        <taxon>Pseudomonadati</taxon>
        <taxon>Pseudomonadota</taxon>
        <taxon>Gammaproteobacteria</taxon>
        <taxon>Pseudomonadales</taxon>
        <taxon>Pseudomonadaceae</taxon>
        <taxon>Metapseudomonas</taxon>
    </lineage>
</organism>
<keyword evidence="1" id="KW-0067">ATP-binding</keyword>
<dbReference type="GeneID" id="57396650"/>
<keyword evidence="1" id="KW-0547">Nucleotide-binding</keyword>
<dbReference type="InterPro" id="IPR024173">
    <property type="entry name" value="Pesterase_MJ0037-like"/>
</dbReference>
<dbReference type="PANTHER" id="PTHR39323">
    <property type="entry name" value="BLR1149 PROTEIN"/>
    <property type="match status" value="1"/>
</dbReference>
<proteinExistence type="predicted"/>